<dbReference type="Proteomes" id="UP000199103">
    <property type="component" value="Chromosome I"/>
</dbReference>
<dbReference type="GO" id="GO:1901135">
    <property type="term" value="P:carbohydrate derivative metabolic process"/>
    <property type="evidence" value="ECO:0007669"/>
    <property type="project" value="InterPro"/>
</dbReference>
<reference evidence="6 7" key="1">
    <citation type="submission" date="2016-10" db="EMBL/GenBank/DDBJ databases">
        <authorList>
            <person name="de Groot N.N."/>
        </authorList>
    </citation>
    <scope>NUCLEOTIDE SEQUENCE [LARGE SCALE GENOMIC DNA]</scope>
    <source>
        <strain evidence="6 7">DSM 21800</strain>
    </source>
</reference>
<sequence>MAKHTPGSETRAQPANPLQLITDALPRLRGGTARVARTILTSPDEIAAGSITRLAAAADTAPATVTRLATHLGFDGYPALRAAIARESGRAAQSAWESDIGSAIAPGDPADKVLNVLASTEVNALRNALASIDLAAVERAADAIAAAERVHVYGEWGDAIPAQELSIRLLRIGVPVWFHDGNQSSRIGAGLLSTGDVGIVVARSGNDPIAEEFVRLASAQGATTVVITGEVDSAVAGAGDIVLFTGTRNGRIWTEFFAGRASDVLTAGLLFVLVAQRVPDRVAAHNPYGPEHPFAGPAAGQTGIDDLPTTLPQTLRVEIDEPLPTDRR</sequence>
<name>A0A1H1YDL8_9ACTN</name>
<evidence type="ECO:0000256" key="2">
    <source>
        <dbReference type="ARBA" id="ARBA00023125"/>
    </source>
</evidence>
<dbReference type="Gene3D" id="1.10.10.10">
    <property type="entry name" value="Winged helix-like DNA-binding domain superfamily/Winged helix DNA-binding domain"/>
    <property type="match status" value="1"/>
</dbReference>
<dbReference type="GO" id="GO:0003677">
    <property type="term" value="F:DNA binding"/>
    <property type="evidence" value="ECO:0007669"/>
    <property type="project" value="UniProtKB-KW"/>
</dbReference>
<dbReference type="Pfam" id="PF01418">
    <property type="entry name" value="HTH_6"/>
    <property type="match status" value="1"/>
</dbReference>
<dbReference type="Gene3D" id="3.40.50.10490">
    <property type="entry name" value="Glucose-6-phosphate isomerase like protein, domain 1"/>
    <property type="match status" value="1"/>
</dbReference>
<dbReference type="InterPro" id="IPR036388">
    <property type="entry name" value="WH-like_DNA-bd_sf"/>
</dbReference>
<feature type="domain" description="HTH rpiR-type" evidence="4">
    <location>
        <begin position="15"/>
        <end position="91"/>
    </location>
</feature>
<dbReference type="PROSITE" id="PS51464">
    <property type="entry name" value="SIS"/>
    <property type="match status" value="1"/>
</dbReference>
<evidence type="ECO:0000256" key="1">
    <source>
        <dbReference type="ARBA" id="ARBA00023015"/>
    </source>
</evidence>
<dbReference type="RefSeq" id="WP_091527620.1">
    <property type="nucleotide sequence ID" value="NZ_LT629772.1"/>
</dbReference>
<organism evidence="6 7">
    <name type="scientific">Microlunatus soli</name>
    <dbReference type="NCBI Taxonomy" id="630515"/>
    <lineage>
        <taxon>Bacteria</taxon>
        <taxon>Bacillati</taxon>
        <taxon>Actinomycetota</taxon>
        <taxon>Actinomycetes</taxon>
        <taxon>Propionibacteriales</taxon>
        <taxon>Propionibacteriaceae</taxon>
        <taxon>Microlunatus</taxon>
    </lineage>
</organism>
<dbReference type="InterPro" id="IPR047640">
    <property type="entry name" value="RpiR-like"/>
</dbReference>
<feature type="domain" description="SIS" evidence="5">
    <location>
        <begin position="140"/>
        <end position="275"/>
    </location>
</feature>
<gene>
    <name evidence="6" type="ORF">SAMN04489812_4522</name>
</gene>
<evidence type="ECO:0000313" key="6">
    <source>
        <dbReference type="EMBL" id="SDT19481.1"/>
    </source>
</evidence>
<dbReference type="PANTHER" id="PTHR30514:SF1">
    <property type="entry name" value="HTH-TYPE TRANSCRIPTIONAL REGULATOR HEXR-RELATED"/>
    <property type="match status" value="1"/>
</dbReference>
<dbReference type="InterPro" id="IPR000281">
    <property type="entry name" value="HTH_RpiR"/>
</dbReference>
<dbReference type="CDD" id="cd05013">
    <property type="entry name" value="SIS_RpiR"/>
    <property type="match status" value="1"/>
</dbReference>
<protein>
    <submittedName>
        <fullName evidence="6">DNA-binding transcriptional regulator, MurR/RpiR family, contains HTH and SIS domains</fullName>
    </submittedName>
</protein>
<dbReference type="PROSITE" id="PS51071">
    <property type="entry name" value="HTH_RPIR"/>
    <property type="match status" value="1"/>
</dbReference>
<evidence type="ECO:0000256" key="3">
    <source>
        <dbReference type="ARBA" id="ARBA00023163"/>
    </source>
</evidence>
<dbReference type="GO" id="GO:0003700">
    <property type="term" value="F:DNA-binding transcription factor activity"/>
    <property type="evidence" value="ECO:0007669"/>
    <property type="project" value="InterPro"/>
</dbReference>
<dbReference type="SUPFAM" id="SSF46689">
    <property type="entry name" value="Homeodomain-like"/>
    <property type="match status" value="1"/>
</dbReference>
<evidence type="ECO:0000259" key="4">
    <source>
        <dbReference type="PROSITE" id="PS51071"/>
    </source>
</evidence>
<dbReference type="InterPro" id="IPR001347">
    <property type="entry name" value="SIS_dom"/>
</dbReference>
<dbReference type="Pfam" id="PF01380">
    <property type="entry name" value="SIS"/>
    <property type="match status" value="1"/>
</dbReference>
<keyword evidence="2 6" id="KW-0238">DNA-binding</keyword>
<evidence type="ECO:0000259" key="5">
    <source>
        <dbReference type="PROSITE" id="PS51464"/>
    </source>
</evidence>
<dbReference type="InterPro" id="IPR046348">
    <property type="entry name" value="SIS_dom_sf"/>
</dbReference>
<dbReference type="PANTHER" id="PTHR30514">
    <property type="entry name" value="GLUCOKINASE"/>
    <property type="match status" value="1"/>
</dbReference>
<dbReference type="STRING" id="630515.SAMN04489812_4522"/>
<dbReference type="InterPro" id="IPR009057">
    <property type="entry name" value="Homeodomain-like_sf"/>
</dbReference>
<dbReference type="SUPFAM" id="SSF53697">
    <property type="entry name" value="SIS domain"/>
    <property type="match status" value="1"/>
</dbReference>
<dbReference type="InterPro" id="IPR035472">
    <property type="entry name" value="RpiR-like_SIS"/>
</dbReference>
<dbReference type="GO" id="GO:0097367">
    <property type="term" value="F:carbohydrate derivative binding"/>
    <property type="evidence" value="ECO:0007669"/>
    <property type="project" value="InterPro"/>
</dbReference>
<evidence type="ECO:0000313" key="7">
    <source>
        <dbReference type="Proteomes" id="UP000199103"/>
    </source>
</evidence>
<keyword evidence="1" id="KW-0805">Transcription regulation</keyword>
<proteinExistence type="predicted"/>
<dbReference type="AlphaFoldDB" id="A0A1H1YDL8"/>
<accession>A0A1H1YDL8</accession>
<dbReference type="EMBL" id="LT629772">
    <property type="protein sequence ID" value="SDT19481.1"/>
    <property type="molecule type" value="Genomic_DNA"/>
</dbReference>
<keyword evidence="7" id="KW-1185">Reference proteome</keyword>
<dbReference type="OrthoDB" id="370421at2"/>
<keyword evidence="3" id="KW-0804">Transcription</keyword>